<proteinExistence type="predicted"/>
<name>A0ABT7YKF0_9ACTN</name>
<dbReference type="Proteomes" id="UP001171902">
    <property type="component" value="Unassembled WGS sequence"/>
</dbReference>
<accession>A0ABT7YKF0</accession>
<sequence length="145" mass="15754">MRLLKSANVKRVIATASASAVAVVGTMLISAAPAEAACQGDNAHTITHYENGVAVAQERRVSGTCDGNGVYTGELRDLRPADGYSAKVRYKEGDFNEVVFSTMSSSWQRYTYREKTPDTGTPYASMQVYANAAHRPDIYTPNYGF</sequence>
<gene>
    <name evidence="2" type="ORF">QWI33_05205</name>
    <name evidence="3" type="ORF">QWI33_11105</name>
</gene>
<comment type="caution">
    <text evidence="2">The sequence shown here is derived from an EMBL/GenBank/DDBJ whole genome shotgun (WGS) entry which is preliminary data.</text>
</comment>
<dbReference type="RefSeq" id="WP_289955580.1">
    <property type="nucleotide sequence ID" value="NZ_JAUEMJ010000001.1"/>
</dbReference>
<evidence type="ECO:0000313" key="4">
    <source>
        <dbReference type="Proteomes" id="UP001171902"/>
    </source>
</evidence>
<evidence type="ECO:0000256" key="1">
    <source>
        <dbReference type="SAM" id="SignalP"/>
    </source>
</evidence>
<evidence type="ECO:0000313" key="2">
    <source>
        <dbReference type="EMBL" id="MDN3239110.1"/>
    </source>
</evidence>
<protein>
    <recommendedName>
        <fullName evidence="5">Secreted protein</fullName>
    </recommendedName>
</protein>
<organism evidence="2 4">
    <name type="scientific">Glycomyces tritici</name>
    <dbReference type="NCBI Taxonomy" id="2665176"/>
    <lineage>
        <taxon>Bacteria</taxon>
        <taxon>Bacillati</taxon>
        <taxon>Actinomycetota</taxon>
        <taxon>Actinomycetes</taxon>
        <taxon>Glycomycetales</taxon>
        <taxon>Glycomycetaceae</taxon>
        <taxon>Glycomyces</taxon>
    </lineage>
</organism>
<feature type="signal peptide" evidence="1">
    <location>
        <begin position="1"/>
        <end position="36"/>
    </location>
</feature>
<keyword evidence="1" id="KW-0732">Signal</keyword>
<feature type="chain" id="PRO_5045032381" description="Secreted protein" evidence="1">
    <location>
        <begin position="37"/>
        <end position="145"/>
    </location>
</feature>
<evidence type="ECO:0008006" key="5">
    <source>
        <dbReference type="Google" id="ProtNLM"/>
    </source>
</evidence>
<evidence type="ECO:0000313" key="3">
    <source>
        <dbReference type="EMBL" id="MDN3240272.1"/>
    </source>
</evidence>
<dbReference type="EMBL" id="JAUEMJ010000001">
    <property type="protein sequence ID" value="MDN3239110.1"/>
    <property type="molecule type" value="Genomic_DNA"/>
</dbReference>
<keyword evidence="4" id="KW-1185">Reference proteome</keyword>
<reference evidence="2" key="1">
    <citation type="submission" date="2023-06" db="EMBL/GenBank/DDBJ databases">
        <title>Gycomyces niveus sp.nov., a novel actinomycete isolated from soil in Shouguang.</title>
        <authorList>
            <person name="Yang X."/>
            <person name="Zhao J."/>
        </authorList>
    </citation>
    <scope>NUCLEOTIDE SEQUENCE</scope>
    <source>
        <strain evidence="2">NEAU C2</strain>
    </source>
</reference>
<dbReference type="EMBL" id="JAUEMJ010000003">
    <property type="protein sequence ID" value="MDN3240272.1"/>
    <property type="molecule type" value="Genomic_DNA"/>
</dbReference>